<feature type="domain" description="CBS" evidence="3">
    <location>
        <begin position="7"/>
        <end position="63"/>
    </location>
</feature>
<feature type="domain" description="CBS" evidence="3">
    <location>
        <begin position="72"/>
        <end position="131"/>
    </location>
</feature>
<dbReference type="PROSITE" id="PS51371">
    <property type="entry name" value="CBS"/>
    <property type="match status" value="2"/>
</dbReference>
<comment type="caution">
    <text evidence="4">The sequence shown here is derived from an EMBL/GenBank/DDBJ whole genome shotgun (WGS) entry which is preliminary data.</text>
</comment>
<reference evidence="4 5" key="1">
    <citation type="submission" date="2020-08" db="EMBL/GenBank/DDBJ databases">
        <authorList>
            <person name="Seo M.-J."/>
        </authorList>
    </citation>
    <scope>NUCLEOTIDE SEQUENCE [LARGE SCALE GENOMIC DNA]</scope>
    <source>
        <strain evidence="4 5">MBLA0160</strain>
    </source>
</reference>
<dbReference type="CDD" id="cd17776">
    <property type="entry name" value="CBS_pair_arch"/>
    <property type="match status" value="1"/>
</dbReference>
<keyword evidence="1 2" id="KW-0129">CBS domain</keyword>
<sequence length="142" mass="15569">MLVEEAMTTDLVTCPVGESVQGGVERMLRNRVGSVIVREDDVPTGIVAETDCLHAGFVTDAPFGEIPLRKAMSSPLNTIRPEKTLRRATERMHDEGVKKLVVVDGMDLVGIITTQDVIEAYHDLKADIHDLVNSDRAWSLDG</sequence>
<evidence type="ECO:0000259" key="3">
    <source>
        <dbReference type="PROSITE" id="PS51371"/>
    </source>
</evidence>
<dbReference type="AlphaFoldDB" id="A0A7J9SDN0"/>
<dbReference type="PANTHER" id="PTHR43080">
    <property type="entry name" value="CBS DOMAIN-CONTAINING PROTEIN CBSX3, MITOCHONDRIAL"/>
    <property type="match status" value="1"/>
</dbReference>
<name>A0A7J9SDN0_9EURY</name>
<dbReference type="InterPro" id="IPR046342">
    <property type="entry name" value="CBS_dom_sf"/>
</dbReference>
<dbReference type="Pfam" id="PF00571">
    <property type="entry name" value="CBS"/>
    <property type="match status" value="2"/>
</dbReference>
<evidence type="ECO:0000313" key="5">
    <source>
        <dbReference type="Proteomes" id="UP000546257"/>
    </source>
</evidence>
<evidence type="ECO:0000256" key="1">
    <source>
        <dbReference type="ARBA" id="ARBA00023122"/>
    </source>
</evidence>
<dbReference type="RefSeq" id="WP_185191405.1">
    <property type="nucleotide sequence ID" value="NZ_JACKXD010000001.1"/>
</dbReference>
<evidence type="ECO:0000313" key="4">
    <source>
        <dbReference type="EMBL" id="MBB6645024.1"/>
    </source>
</evidence>
<dbReference type="EMBL" id="JACKXD010000001">
    <property type="protein sequence ID" value="MBB6645024.1"/>
    <property type="molecule type" value="Genomic_DNA"/>
</dbReference>
<dbReference type="Proteomes" id="UP000546257">
    <property type="component" value="Unassembled WGS sequence"/>
</dbReference>
<gene>
    <name evidence="4" type="ORF">H5V44_01690</name>
</gene>
<protein>
    <submittedName>
        <fullName evidence="4">CBS domain-containing protein</fullName>
    </submittedName>
</protein>
<dbReference type="Gene3D" id="3.10.580.10">
    <property type="entry name" value="CBS-domain"/>
    <property type="match status" value="1"/>
</dbReference>
<dbReference type="InterPro" id="IPR051257">
    <property type="entry name" value="Diverse_CBS-Domain"/>
</dbReference>
<accession>A0A7J9SDN0</accession>
<evidence type="ECO:0000256" key="2">
    <source>
        <dbReference type="PROSITE-ProRule" id="PRU00703"/>
    </source>
</evidence>
<keyword evidence="5" id="KW-1185">Reference proteome</keyword>
<dbReference type="SUPFAM" id="SSF54631">
    <property type="entry name" value="CBS-domain pair"/>
    <property type="match status" value="1"/>
</dbReference>
<dbReference type="PANTHER" id="PTHR43080:SF2">
    <property type="entry name" value="CBS DOMAIN-CONTAINING PROTEIN"/>
    <property type="match status" value="1"/>
</dbReference>
<dbReference type="InterPro" id="IPR000644">
    <property type="entry name" value="CBS_dom"/>
</dbReference>
<dbReference type="SMART" id="SM00116">
    <property type="entry name" value="CBS"/>
    <property type="match status" value="2"/>
</dbReference>
<proteinExistence type="predicted"/>
<organism evidence="4 5">
    <name type="scientific">Halobellus ruber</name>
    <dbReference type="NCBI Taxonomy" id="2761102"/>
    <lineage>
        <taxon>Archaea</taxon>
        <taxon>Methanobacteriati</taxon>
        <taxon>Methanobacteriota</taxon>
        <taxon>Stenosarchaea group</taxon>
        <taxon>Halobacteria</taxon>
        <taxon>Halobacteriales</taxon>
        <taxon>Haloferacaceae</taxon>
        <taxon>Halobellus</taxon>
    </lineage>
</organism>